<reference evidence="5 6" key="1">
    <citation type="journal article" date="2014" name="Nat. Genet.">
        <title>Genome sequence of the hot pepper provides insights into the evolution of pungency in Capsicum species.</title>
        <authorList>
            <person name="Kim S."/>
            <person name="Park M."/>
            <person name="Yeom S.I."/>
            <person name="Kim Y.M."/>
            <person name="Lee J.M."/>
            <person name="Lee H.A."/>
            <person name="Seo E."/>
            <person name="Choi J."/>
            <person name="Cheong K."/>
            <person name="Kim K.T."/>
            <person name="Jung K."/>
            <person name="Lee G.W."/>
            <person name="Oh S.K."/>
            <person name="Bae C."/>
            <person name="Kim S.B."/>
            <person name="Lee H.Y."/>
            <person name="Kim S.Y."/>
            <person name="Kim M.S."/>
            <person name="Kang B.C."/>
            <person name="Jo Y.D."/>
            <person name="Yang H.B."/>
            <person name="Jeong H.J."/>
            <person name="Kang W.H."/>
            <person name="Kwon J.K."/>
            <person name="Shin C."/>
            <person name="Lim J.Y."/>
            <person name="Park J.H."/>
            <person name="Huh J.H."/>
            <person name="Kim J.S."/>
            <person name="Kim B.D."/>
            <person name="Cohen O."/>
            <person name="Paran I."/>
            <person name="Suh M.C."/>
            <person name="Lee S.B."/>
            <person name="Kim Y.K."/>
            <person name="Shin Y."/>
            <person name="Noh S.J."/>
            <person name="Park J."/>
            <person name="Seo Y.S."/>
            <person name="Kwon S.Y."/>
            <person name="Kim H.A."/>
            <person name="Park J.M."/>
            <person name="Kim H.J."/>
            <person name="Choi S.B."/>
            <person name="Bosland P.W."/>
            <person name="Reeves G."/>
            <person name="Jo S.H."/>
            <person name="Lee B.W."/>
            <person name="Cho H.T."/>
            <person name="Choi H.S."/>
            <person name="Lee M.S."/>
            <person name="Yu Y."/>
            <person name="Do Choi Y."/>
            <person name="Park B.S."/>
            <person name="van Deynze A."/>
            <person name="Ashrafi H."/>
            <person name="Hill T."/>
            <person name="Kim W.T."/>
            <person name="Pai H.S."/>
            <person name="Ahn H.K."/>
            <person name="Yeam I."/>
            <person name="Giovannoni J.J."/>
            <person name="Rose J.K."/>
            <person name="Sorensen I."/>
            <person name="Lee S.J."/>
            <person name="Kim R.W."/>
            <person name="Choi I.Y."/>
            <person name="Choi B.S."/>
            <person name="Lim J.S."/>
            <person name="Lee Y.H."/>
            <person name="Choi D."/>
        </authorList>
    </citation>
    <scope>NUCLEOTIDE SEQUENCE [LARGE SCALE GENOMIC DNA]</scope>
    <source>
        <strain evidence="6">cv. CM334</strain>
    </source>
</reference>
<proteinExistence type="inferred from homology"/>
<keyword evidence="3" id="KW-0378">Hydrolase</keyword>
<evidence type="ECO:0000313" key="6">
    <source>
        <dbReference type="Proteomes" id="UP000222542"/>
    </source>
</evidence>
<dbReference type="AlphaFoldDB" id="A0A2G3A751"/>
<dbReference type="Pfam" id="PF02902">
    <property type="entry name" value="Peptidase_C48"/>
    <property type="match status" value="1"/>
</dbReference>
<comment type="caution">
    <text evidence="5">The sequence shown here is derived from an EMBL/GenBank/DDBJ whole genome shotgun (WGS) entry which is preliminary data.</text>
</comment>
<evidence type="ECO:0000256" key="1">
    <source>
        <dbReference type="ARBA" id="ARBA00005234"/>
    </source>
</evidence>
<gene>
    <name evidence="5" type="ORF">T459_05188</name>
</gene>
<dbReference type="EMBL" id="AYRZ02000002">
    <property type="protein sequence ID" value="PHT90075.1"/>
    <property type="molecule type" value="Genomic_DNA"/>
</dbReference>
<dbReference type="Proteomes" id="UP000222542">
    <property type="component" value="Unassembled WGS sequence"/>
</dbReference>
<dbReference type="GO" id="GO:0006508">
    <property type="term" value="P:proteolysis"/>
    <property type="evidence" value="ECO:0007669"/>
    <property type="project" value="UniProtKB-KW"/>
</dbReference>
<dbReference type="InterPro" id="IPR003653">
    <property type="entry name" value="Peptidase_C48_C"/>
</dbReference>
<organism evidence="5 6">
    <name type="scientific">Capsicum annuum</name>
    <name type="common">Capsicum pepper</name>
    <dbReference type="NCBI Taxonomy" id="4072"/>
    <lineage>
        <taxon>Eukaryota</taxon>
        <taxon>Viridiplantae</taxon>
        <taxon>Streptophyta</taxon>
        <taxon>Embryophyta</taxon>
        <taxon>Tracheophyta</taxon>
        <taxon>Spermatophyta</taxon>
        <taxon>Magnoliopsida</taxon>
        <taxon>eudicotyledons</taxon>
        <taxon>Gunneridae</taxon>
        <taxon>Pentapetalae</taxon>
        <taxon>asterids</taxon>
        <taxon>lamiids</taxon>
        <taxon>Solanales</taxon>
        <taxon>Solanaceae</taxon>
        <taxon>Solanoideae</taxon>
        <taxon>Capsiceae</taxon>
        <taxon>Capsicum</taxon>
    </lineage>
</organism>
<dbReference type="Gene3D" id="3.40.395.10">
    <property type="entry name" value="Adenoviral Proteinase, Chain A"/>
    <property type="match status" value="1"/>
</dbReference>
<evidence type="ECO:0000259" key="4">
    <source>
        <dbReference type="Pfam" id="PF02902"/>
    </source>
</evidence>
<dbReference type="InterPro" id="IPR038765">
    <property type="entry name" value="Papain-like_cys_pep_sf"/>
</dbReference>
<dbReference type="Gramene" id="PHT90075">
    <property type="protein sequence ID" value="PHT90075"/>
    <property type="gene ID" value="T459_05188"/>
</dbReference>
<evidence type="ECO:0000313" key="5">
    <source>
        <dbReference type="EMBL" id="PHT90075.1"/>
    </source>
</evidence>
<dbReference type="GO" id="GO:0008234">
    <property type="term" value="F:cysteine-type peptidase activity"/>
    <property type="evidence" value="ECO:0007669"/>
    <property type="project" value="InterPro"/>
</dbReference>
<dbReference type="SUPFAM" id="SSF54001">
    <property type="entry name" value="Cysteine proteinases"/>
    <property type="match status" value="1"/>
</dbReference>
<sequence length="281" mass="31433">MGNELVTPLSKSSKQVDYRGIHRGIIDTLYTFLGLKCCDKDISIQCEVASVVHSVERHESFLGSSLVAYVGQFALKDSSLLDHVSDVIQNPQVSVHSCNIDHDIGHIPLSLCDANRVTSFAQGFSISAGFPWHLIDEVYIPINCGDEFHWVLAAFILKEMRIPVYDSMSGRRCPAPSSEIQNLAKILPTYLDMSGFFYQKVRTDWSTIKAYWHKMGNPFDVEYAEGISHNPLVDSKICVTLNGQVNTLPTLNWQVNIFNLRWLRSSGTKGLPLEVTPSVGR</sequence>
<dbReference type="PANTHER" id="PTHR31470:SF46">
    <property type="entry name" value="ULP1 PROTEASE FAMILY, C-TERMINAL CATALYTIC DOMAIN CONTAINING PROTEIN"/>
    <property type="match status" value="1"/>
</dbReference>
<keyword evidence="2" id="KW-0645">Protease</keyword>
<reference evidence="5 6" key="2">
    <citation type="journal article" date="2017" name="Genome Biol.">
        <title>New reference genome sequences of hot pepper reveal the massive evolution of plant disease-resistance genes by retroduplication.</title>
        <authorList>
            <person name="Kim S."/>
            <person name="Park J."/>
            <person name="Yeom S.I."/>
            <person name="Kim Y.M."/>
            <person name="Seo E."/>
            <person name="Kim K.T."/>
            <person name="Kim M.S."/>
            <person name="Lee J.M."/>
            <person name="Cheong K."/>
            <person name="Shin H.S."/>
            <person name="Kim S.B."/>
            <person name="Han K."/>
            <person name="Lee J."/>
            <person name="Park M."/>
            <person name="Lee H.A."/>
            <person name="Lee H.Y."/>
            <person name="Lee Y."/>
            <person name="Oh S."/>
            <person name="Lee J.H."/>
            <person name="Choi E."/>
            <person name="Choi E."/>
            <person name="Lee S.E."/>
            <person name="Jeon J."/>
            <person name="Kim H."/>
            <person name="Choi G."/>
            <person name="Song H."/>
            <person name="Lee J."/>
            <person name="Lee S.C."/>
            <person name="Kwon J.K."/>
            <person name="Lee H.Y."/>
            <person name="Koo N."/>
            <person name="Hong Y."/>
            <person name="Kim R.W."/>
            <person name="Kang W.H."/>
            <person name="Huh J.H."/>
            <person name="Kang B.C."/>
            <person name="Yang T.J."/>
            <person name="Lee Y.H."/>
            <person name="Bennetzen J.L."/>
            <person name="Choi D."/>
        </authorList>
    </citation>
    <scope>NUCLEOTIDE SEQUENCE [LARGE SCALE GENOMIC DNA]</scope>
    <source>
        <strain evidence="6">cv. CM334</strain>
    </source>
</reference>
<dbReference type="PANTHER" id="PTHR31470">
    <property type="entry name" value="CYSTEINE PROTEINASES SUPERFAMILY PROTEIN-RELATED-RELATED"/>
    <property type="match status" value="1"/>
</dbReference>
<comment type="similarity">
    <text evidence="1">Belongs to the peptidase C48 family.</text>
</comment>
<keyword evidence="6" id="KW-1185">Reference proteome</keyword>
<evidence type="ECO:0000256" key="3">
    <source>
        <dbReference type="ARBA" id="ARBA00022801"/>
    </source>
</evidence>
<name>A0A2G3A751_CAPAN</name>
<evidence type="ECO:0000256" key="2">
    <source>
        <dbReference type="ARBA" id="ARBA00022670"/>
    </source>
</evidence>
<feature type="domain" description="Ubiquitin-like protease family profile" evidence="4">
    <location>
        <begin position="136"/>
        <end position="191"/>
    </location>
</feature>
<accession>A0A2G3A751</accession>
<protein>
    <recommendedName>
        <fullName evidence="4">Ubiquitin-like protease family profile domain-containing protein</fullName>
    </recommendedName>
</protein>